<dbReference type="NCBIfam" id="NF008725">
    <property type="entry name" value="PRK11727.1"/>
    <property type="match status" value="1"/>
</dbReference>
<comment type="subcellular location">
    <subcellularLocation>
        <location evidence="6">Cytoplasm</location>
    </subcellularLocation>
</comment>
<dbReference type="EC" id="2.1.1.181" evidence="6"/>
<keyword evidence="5 6" id="KW-0949">S-adenosyl-L-methionine</keyword>
<keyword evidence="1 6" id="KW-0963">Cytoplasm</keyword>
<evidence type="ECO:0000256" key="4">
    <source>
        <dbReference type="ARBA" id="ARBA00022679"/>
    </source>
</evidence>
<comment type="function">
    <text evidence="6">Specifically methylates the adenine in position 1618 of 23S rRNA.</text>
</comment>
<keyword evidence="2 6" id="KW-0698">rRNA processing</keyword>
<dbReference type="SUPFAM" id="SSF53335">
    <property type="entry name" value="S-adenosyl-L-methionine-dependent methyltransferases"/>
    <property type="match status" value="1"/>
</dbReference>
<keyword evidence="4 6" id="KW-0808">Transferase</keyword>
<comment type="similarity">
    <text evidence="6">Belongs to the methyltransferase superfamily. METTL16/RlmF family.</text>
</comment>
<dbReference type="PANTHER" id="PTHR13393:SF0">
    <property type="entry name" value="RNA N6-ADENOSINE-METHYLTRANSFERASE METTL16"/>
    <property type="match status" value="1"/>
</dbReference>
<dbReference type="PANTHER" id="PTHR13393">
    <property type="entry name" value="SAM-DEPENDENT METHYLTRANSFERASE"/>
    <property type="match status" value="1"/>
</dbReference>
<dbReference type="Proteomes" id="UP000184036">
    <property type="component" value="Unassembled WGS sequence"/>
</dbReference>
<dbReference type="STRING" id="271157.SAMN05444396_10581"/>
<dbReference type="CDD" id="cd02440">
    <property type="entry name" value="AdoMet_MTases"/>
    <property type="match status" value="1"/>
</dbReference>
<dbReference type="Gene3D" id="3.40.50.150">
    <property type="entry name" value="Vaccinia Virus protein VP39"/>
    <property type="match status" value="1"/>
</dbReference>
<evidence type="ECO:0000256" key="1">
    <source>
        <dbReference type="ARBA" id="ARBA00022490"/>
    </source>
</evidence>
<gene>
    <name evidence="6" type="primary">rlmF</name>
    <name evidence="7" type="ORF">SAMN05444396_10581</name>
</gene>
<dbReference type="RefSeq" id="WP_072990845.1">
    <property type="nucleotide sequence ID" value="NZ_FQWE01000005.1"/>
</dbReference>
<dbReference type="AlphaFoldDB" id="A0A1M5HGJ3"/>
<organism evidence="7 8">
    <name type="scientific">Flavobacterium segetis</name>
    <dbReference type="NCBI Taxonomy" id="271157"/>
    <lineage>
        <taxon>Bacteria</taxon>
        <taxon>Pseudomonadati</taxon>
        <taxon>Bacteroidota</taxon>
        <taxon>Flavobacteriia</taxon>
        <taxon>Flavobacteriales</taxon>
        <taxon>Flavobacteriaceae</taxon>
        <taxon>Flavobacterium</taxon>
    </lineage>
</organism>
<evidence type="ECO:0000256" key="2">
    <source>
        <dbReference type="ARBA" id="ARBA00022552"/>
    </source>
</evidence>
<accession>A0A1M5HGJ3</accession>
<reference evidence="8" key="1">
    <citation type="submission" date="2016-11" db="EMBL/GenBank/DDBJ databases">
        <authorList>
            <person name="Varghese N."/>
            <person name="Submissions S."/>
        </authorList>
    </citation>
    <scope>NUCLEOTIDE SEQUENCE [LARGE SCALE GENOMIC DNA]</scope>
    <source>
        <strain evidence="8">DSM 19741</strain>
    </source>
</reference>
<evidence type="ECO:0000313" key="8">
    <source>
        <dbReference type="Proteomes" id="UP000184036"/>
    </source>
</evidence>
<dbReference type="PIRSF" id="PIRSF029038">
    <property type="entry name" value="Mtase_YbiN_prd"/>
    <property type="match status" value="1"/>
</dbReference>
<dbReference type="InterPro" id="IPR010286">
    <property type="entry name" value="METTL16/RlmF"/>
</dbReference>
<evidence type="ECO:0000256" key="6">
    <source>
        <dbReference type="HAMAP-Rule" id="MF_01848"/>
    </source>
</evidence>
<dbReference type="InterPro" id="IPR016909">
    <property type="entry name" value="rRNA_lsu_MeTfrase_F"/>
</dbReference>
<evidence type="ECO:0000256" key="3">
    <source>
        <dbReference type="ARBA" id="ARBA00022603"/>
    </source>
</evidence>
<keyword evidence="3 6" id="KW-0489">Methyltransferase</keyword>
<proteinExistence type="inferred from homology"/>
<name>A0A1M5HGJ3_9FLAO</name>
<comment type="catalytic activity">
    <reaction evidence="6">
        <text>adenosine(1618) in 23S rRNA + S-adenosyl-L-methionine = N(6)-methyladenosine(1618) in 23S rRNA + S-adenosyl-L-homocysteine + H(+)</text>
        <dbReference type="Rhea" id="RHEA:16497"/>
        <dbReference type="Rhea" id="RHEA-COMP:10229"/>
        <dbReference type="Rhea" id="RHEA-COMP:10231"/>
        <dbReference type="ChEBI" id="CHEBI:15378"/>
        <dbReference type="ChEBI" id="CHEBI:57856"/>
        <dbReference type="ChEBI" id="CHEBI:59789"/>
        <dbReference type="ChEBI" id="CHEBI:74411"/>
        <dbReference type="ChEBI" id="CHEBI:74449"/>
        <dbReference type="EC" id="2.1.1.181"/>
    </reaction>
</comment>
<keyword evidence="8" id="KW-1185">Reference proteome</keyword>
<evidence type="ECO:0000313" key="7">
    <source>
        <dbReference type="EMBL" id="SHG15008.1"/>
    </source>
</evidence>
<dbReference type="Pfam" id="PF05971">
    <property type="entry name" value="Methyltransf_10"/>
    <property type="match status" value="1"/>
</dbReference>
<dbReference type="InterPro" id="IPR029063">
    <property type="entry name" value="SAM-dependent_MTases_sf"/>
</dbReference>
<dbReference type="HAMAP" id="MF_01848">
    <property type="entry name" value="23SrRNA_methyltr_F"/>
    <property type="match status" value="1"/>
</dbReference>
<evidence type="ECO:0000256" key="5">
    <source>
        <dbReference type="ARBA" id="ARBA00022691"/>
    </source>
</evidence>
<dbReference type="GO" id="GO:0070475">
    <property type="term" value="P:rRNA base methylation"/>
    <property type="evidence" value="ECO:0007669"/>
    <property type="project" value="TreeGrafter"/>
</dbReference>
<dbReference type="GO" id="GO:0005737">
    <property type="term" value="C:cytoplasm"/>
    <property type="evidence" value="ECO:0007669"/>
    <property type="project" value="UniProtKB-SubCell"/>
</dbReference>
<dbReference type="OrthoDB" id="1115728at2"/>
<dbReference type="EMBL" id="FQWE01000005">
    <property type="protein sequence ID" value="SHG15008.1"/>
    <property type="molecule type" value="Genomic_DNA"/>
</dbReference>
<dbReference type="GO" id="GO:0052907">
    <property type="term" value="F:23S rRNA (adenine(1618)-N(6))-methyltransferase activity"/>
    <property type="evidence" value="ECO:0007669"/>
    <property type="project" value="UniProtKB-EC"/>
</dbReference>
<sequence length="319" mass="36272">MKEKHNTEKTNLHSRNQDRFGYNFDELIVDYPALQEFVGINEHQIQTIDFSNPAAVKALNKALLIHHYDIHDWDIPKDYLCPPIPGRADYIHYIADLLAANNNGIIPEGETIQLLDIGIGANCIYPIIGNTTYGWNFVGTDIDENAIQNCKNIIAANPKLIDVVSLQLQTESRFIFKNIITPEDRFTFTICNPPFHASQEEATKSTIRKVNNLETRDFNDKNTSPILNFGGKNSELWCKGGELGFITQMAYESAKYPLQCLWFTTLVSKKENLSSIYKTLNKVSAVEIKTINMAQGQKTSRIVAWTFMTAAQQKDWKFD</sequence>
<protein>
    <recommendedName>
        <fullName evidence="6">Ribosomal RNA large subunit methyltransferase F</fullName>
        <ecNumber evidence="6">2.1.1.181</ecNumber>
    </recommendedName>
    <alternativeName>
        <fullName evidence="6">23S rRNA mA1618 methyltransferase</fullName>
    </alternativeName>
    <alternativeName>
        <fullName evidence="6">rRNA adenine N-6-methyltransferase</fullName>
    </alternativeName>
</protein>